<sequence length="324" mass="35795">MDTIISYLNNMFATLPKSDQMLKLKQDLLASMEEKYYELKMDGKSENEAVGIVISEFGNIDELTSELGIMPEVEEEWSPMLADDEVEGFMAAKRKSGLWIGIGVALVLTGVALLIFITTSFEIGMLGGRFSEDAANMFGLIAMLLFIVPAIAMFIYSGMKLEKYKYLKSEFTLPYHLKAYVQQKQEAFASTYTLSLIMGVCLCVVSPAAIFVGSAFSEAAASLGVVVLLEIVAVAVFLFVYYGNIKDSFSILLQTGDYSKAKKEEDRVIGGVAAIIWPLATCIFLISGLVFQQWHINWIVFPITAILFGMFSGAYNIFKSKGRS</sequence>
<keyword evidence="1" id="KW-1133">Transmembrane helix</keyword>
<feature type="transmembrane region" description="Helical" evidence="1">
    <location>
        <begin position="219"/>
        <end position="242"/>
    </location>
</feature>
<proteinExistence type="predicted"/>
<reference evidence="2" key="1">
    <citation type="submission" date="2020-06" db="EMBL/GenBank/DDBJ databases">
        <title>Paenibacillus sp. nov., isolated from soil.</title>
        <authorList>
            <person name="Seo Y.L."/>
        </authorList>
    </citation>
    <scope>NUCLEOTIDE SEQUENCE [LARGE SCALE GENOMIC DNA]</scope>
    <source>
        <strain evidence="2">JW14</strain>
    </source>
</reference>
<dbReference type="AlphaFoldDB" id="A0A850ERV0"/>
<protein>
    <submittedName>
        <fullName evidence="2">Uncharacterized protein</fullName>
    </submittedName>
</protein>
<dbReference type="NCBIfam" id="NF038403">
    <property type="entry name" value="perm_prefix_1"/>
    <property type="match status" value="1"/>
</dbReference>
<gene>
    <name evidence="2" type="ORF">HPT30_14160</name>
</gene>
<feature type="transmembrane region" description="Helical" evidence="1">
    <location>
        <begin position="268"/>
        <end position="290"/>
    </location>
</feature>
<comment type="caution">
    <text evidence="2">The sequence shown here is derived from an EMBL/GenBank/DDBJ whole genome shotgun (WGS) entry which is preliminary data.</text>
</comment>
<dbReference type="Proteomes" id="UP000564806">
    <property type="component" value="Unassembled WGS sequence"/>
</dbReference>
<evidence type="ECO:0000313" key="3">
    <source>
        <dbReference type="Proteomes" id="UP000564806"/>
    </source>
</evidence>
<keyword evidence="3" id="KW-1185">Reference proteome</keyword>
<dbReference type="RefSeq" id="WP_175372008.1">
    <property type="nucleotide sequence ID" value="NZ_JABWCS010000209.1"/>
</dbReference>
<keyword evidence="1" id="KW-0472">Membrane</keyword>
<organism evidence="2 3">
    <name type="scientific">Paenibacillus agri</name>
    <dbReference type="NCBI Taxonomy" id="2744309"/>
    <lineage>
        <taxon>Bacteria</taxon>
        <taxon>Bacillati</taxon>
        <taxon>Bacillota</taxon>
        <taxon>Bacilli</taxon>
        <taxon>Bacillales</taxon>
        <taxon>Paenibacillaceae</taxon>
        <taxon>Paenibacillus</taxon>
    </lineage>
</organism>
<accession>A0A850ERV0</accession>
<evidence type="ECO:0000313" key="2">
    <source>
        <dbReference type="EMBL" id="NUU61482.1"/>
    </source>
</evidence>
<feature type="transmembrane region" description="Helical" evidence="1">
    <location>
        <begin position="192"/>
        <end position="213"/>
    </location>
</feature>
<feature type="transmembrane region" description="Helical" evidence="1">
    <location>
        <begin position="296"/>
        <end position="318"/>
    </location>
</feature>
<feature type="transmembrane region" description="Helical" evidence="1">
    <location>
        <begin position="98"/>
        <end position="117"/>
    </location>
</feature>
<dbReference type="EMBL" id="JABWCS010000209">
    <property type="protein sequence ID" value="NUU61482.1"/>
    <property type="molecule type" value="Genomic_DNA"/>
</dbReference>
<name>A0A850ERV0_9BACL</name>
<evidence type="ECO:0000256" key="1">
    <source>
        <dbReference type="SAM" id="Phobius"/>
    </source>
</evidence>
<dbReference type="InterPro" id="IPR047928">
    <property type="entry name" value="Perm_prefix_1"/>
</dbReference>
<feature type="transmembrane region" description="Helical" evidence="1">
    <location>
        <begin position="137"/>
        <end position="159"/>
    </location>
</feature>
<keyword evidence="1" id="KW-0812">Transmembrane</keyword>